<feature type="region of interest" description="Disordered" evidence="1">
    <location>
        <begin position="45"/>
        <end position="113"/>
    </location>
</feature>
<accession>A0ABR2ZM42</accession>
<gene>
    <name evidence="2" type="ORF">AAF712_011086</name>
</gene>
<comment type="caution">
    <text evidence="2">The sequence shown here is derived from an EMBL/GenBank/DDBJ whole genome shotgun (WGS) entry which is preliminary data.</text>
</comment>
<protein>
    <recommendedName>
        <fullName evidence="4">BTB domain-containing protein</fullName>
    </recommendedName>
</protein>
<reference evidence="2 3" key="1">
    <citation type="submission" date="2024-05" db="EMBL/GenBank/DDBJ databases">
        <title>A draft genome resource for the thread blight pathogen Marasmius tenuissimus strain MS-2.</title>
        <authorList>
            <person name="Yulfo-Soto G.E."/>
            <person name="Baruah I.K."/>
            <person name="Amoako-Attah I."/>
            <person name="Bukari Y."/>
            <person name="Meinhardt L.W."/>
            <person name="Bailey B.A."/>
            <person name="Cohen S.P."/>
        </authorList>
    </citation>
    <scope>NUCLEOTIDE SEQUENCE [LARGE SCALE GENOMIC DNA]</scope>
    <source>
        <strain evidence="2 3">MS-2</strain>
    </source>
</reference>
<feature type="compositionally biased region" description="Basic residues" evidence="1">
    <location>
        <begin position="73"/>
        <end position="86"/>
    </location>
</feature>
<feature type="region of interest" description="Disordered" evidence="1">
    <location>
        <begin position="145"/>
        <end position="176"/>
    </location>
</feature>
<evidence type="ECO:0000313" key="3">
    <source>
        <dbReference type="Proteomes" id="UP001437256"/>
    </source>
</evidence>
<feature type="compositionally biased region" description="Basic residues" evidence="1">
    <location>
        <begin position="100"/>
        <end position="112"/>
    </location>
</feature>
<feature type="compositionally biased region" description="Polar residues" evidence="1">
    <location>
        <begin position="1"/>
        <end position="26"/>
    </location>
</feature>
<evidence type="ECO:0000313" key="2">
    <source>
        <dbReference type="EMBL" id="KAL0062086.1"/>
    </source>
</evidence>
<proteinExistence type="predicted"/>
<evidence type="ECO:0000256" key="1">
    <source>
        <dbReference type="SAM" id="MobiDB-lite"/>
    </source>
</evidence>
<feature type="region of interest" description="Disordered" evidence="1">
    <location>
        <begin position="1"/>
        <end position="29"/>
    </location>
</feature>
<keyword evidence="3" id="KW-1185">Reference proteome</keyword>
<organism evidence="2 3">
    <name type="scientific">Marasmius tenuissimus</name>
    <dbReference type="NCBI Taxonomy" id="585030"/>
    <lineage>
        <taxon>Eukaryota</taxon>
        <taxon>Fungi</taxon>
        <taxon>Dikarya</taxon>
        <taxon>Basidiomycota</taxon>
        <taxon>Agaricomycotina</taxon>
        <taxon>Agaricomycetes</taxon>
        <taxon>Agaricomycetidae</taxon>
        <taxon>Agaricales</taxon>
        <taxon>Marasmiineae</taxon>
        <taxon>Marasmiaceae</taxon>
        <taxon>Marasmius</taxon>
    </lineage>
</organism>
<dbReference type="Proteomes" id="UP001437256">
    <property type="component" value="Unassembled WGS sequence"/>
</dbReference>
<evidence type="ECO:0008006" key="4">
    <source>
        <dbReference type="Google" id="ProtNLM"/>
    </source>
</evidence>
<name>A0ABR2ZM42_9AGAR</name>
<sequence>MAQSSGTPNGPNSEASHVTALVNPSGSDEVAAGFNPFAAIFRQQPQSIDTRSSDAFSVAANTHESTKKDLTSKKRGRPKGSKNRKTLQRESSVLHDNHVVKKRGRPRGSKNKRTIESDFIAKLRTGYPSTSTDSGGFGLSATMGTQIGGERDEGKGTVCSTTRGSMGCPDSEGSERIESGAPYESMLVADTSQFPHKCTVARNARCSLPVDLIIKSSDGEYIGAHTQNLILTRELPGVQTGFVGRRRARKMAILPETAAIIRILLSFSHDNEIETPDIAAMSIDELTSLTEAAKRYDNQSALAACTKILGIAAKRSPQDAIKVLVSKVSASDSQGIDEVARQTVSVPIKVAMDCFGQHCDGFRIWLRYQQTWLEATEKYQAAVAQHRTFLTHTGWFGGNSECPCLRTVVDLLGRVSDIMGLWSVEDFEKALEIVHCDPGLGNCSCNALESWKAVVCQALAGMPCWSQFS</sequence>
<dbReference type="EMBL" id="JBBXMP010000115">
    <property type="protein sequence ID" value="KAL0062086.1"/>
    <property type="molecule type" value="Genomic_DNA"/>
</dbReference>
<feature type="compositionally biased region" description="Polar residues" evidence="1">
    <location>
        <begin position="45"/>
        <end position="63"/>
    </location>
</feature>